<dbReference type="AlphaFoldDB" id="A0AB39Z777"/>
<accession>A0AB39Z777</accession>
<name>A0AB39Z777_DROSZ</name>
<feature type="domain" description="DUF7775" evidence="3">
    <location>
        <begin position="7"/>
        <end position="138"/>
    </location>
</feature>
<evidence type="ECO:0000313" key="5">
    <source>
        <dbReference type="RefSeq" id="XP_016929542.2"/>
    </source>
</evidence>
<dbReference type="PANTHER" id="PTHR41152">
    <property type="entry name" value="AT26438P-RELATED"/>
    <property type="match status" value="1"/>
</dbReference>
<dbReference type="PANTHER" id="PTHR41152:SF8">
    <property type="entry name" value="AT26438P-RELATED"/>
    <property type="match status" value="1"/>
</dbReference>
<keyword evidence="4" id="KW-1185">Reference proteome</keyword>
<sequence>MQVRSKKPVWFLFKLMELLLSLGCCFVHWRCFKEEGVPHIFLLCGTYGGSVIICIVSLIGVFYAERPTMKHEAVFGGLLGGLHMFTVYAHMYMATLEEFRTEKWPDFYMCCRDNAILALYAGAIYLLHCTFALDLMLSHQRRKHPQRSKRPLQLYFISRGAEAYLSRFWWFQRISAKMLTSAQPSEHSSRRRHVSSSSESDSEADEKLGNFKEKEYN</sequence>
<evidence type="ECO:0000313" key="4">
    <source>
        <dbReference type="Proteomes" id="UP001652628"/>
    </source>
</evidence>
<feature type="transmembrane region" description="Helical" evidence="2">
    <location>
        <begin position="74"/>
        <end position="95"/>
    </location>
</feature>
<keyword evidence="2" id="KW-0472">Membrane</keyword>
<dbReference type="GeneID" id="108009583"/>
<dbReference type="RefSeq" id="XP_016929542.2">
    <property type="nucleotide sequence ID" value="XM_017074053.4"/>
</dbReference>
<feature type="compositionally biased region" description="Basic and acidic residues" evidence="1">
    <location>
        <begin position="205"/>
        <end position="217"/>
    </location>
</feature>
<evidence type="ECO:0000256" key="1">
    <source>
        <dbReference type="SAM" id="MobiDB-lite"/>
    </source>
</evidence>
<evidence type="ECO:0000259" key="3">
    <source>
        <dbReference type="Pfam" id="PF24985"/>
    </source>
</evidence>
<keyword evidence="2" id="KW-1133">Transmembrane helix</keyword>
<feature type="region of interest" description="Disordered" evidence="1">
    <location>
        <begin position="182"/>
        <end position="217"/>
    </location>
</feature>
<gene>
    <name evidence="5" type="primary">LOC108009583</name>
</gene>
<protein>
    <recommendedName>
        <fullName evidence="3">DUF7775 domain-containing protein</fullName>
    </recommendedName>
</protein>
<keyword evidence="2" id="KW-0812">Transmembrane</keyword>
<proteinExistence type="predicted"/>
<dbReference type="Pfam" id="PF24985">
    <property type="entry name" value="DUF7775"/>
    <property type="match status" value="1"/>
</dbReference>
<dbReference type="Proteomes" id="UP001652628">
    <property type="component" value="Chromosome 2R"/>
</dbReference>
<organism evidence="4 5">
    <name type="scientific">Drosophila suzukii</name>
    <name type="common">Spotted-wing drosophila fruit fly</name>
    <dbReference type="NCBI Taxonomy" id="28584"/>
    <lineage>
        <taxon>Eukaryota</taxon>
        <taxon>Metazoa</taxon>
        <taxon>Ecdysozoa</taxon>
        <taxon>Arthropoda</taxon>
        <taxon>Hexapoda</taxon>
        <taxon>Insecta</taxon>
        <taxon>Pterygota</taxon>
        <taxon>Neoptera</taxon>
        <taxon>Endopterygota</taxon>
        <taxon>Diptera</taxon>
        <taxon>Brachycera</taxon>
        <taxon>Muscomorpha</taxon>
        <taxon>Ephydroidea</taxon>
        <taxon>Drosophilidae</taxon>
        <taxon>Drosophila</taxon>
        <taxon>Sophophora</taxon>
    </lineage>
</organism>
<dbReference type="InterPro" id="IPR056677">
    <property type="entry name" value="DUF7775"/>
</dbReference>
<feature type="transmembrane region" description="Helical" evidence="2">
    <location>
        <begin position="12"/>
        <end position="30"/>
    </location>
</feature>
<feature type="transmembrane region" description="Helical" evidence="2">
    <location>
        <begin position="36"/>
        <end position="62"/>
    </location>
</feature>
<feature type="transmembrane region" description="Helical" evidence="2">
    <location>
        <begin position="115"/>
        <end position="137"/>
    </location>
</feature>
<evidence type="ECO:0000256" key="2">
    <source>
        <dbReference type="SAM" id="Phobius"/>
    </source>
</evidence>
<reference evidence="5" key="1">
    <citation type="submission" date="2025-08" db="UniProtKB">
        <authorList>
            <consortium name="RefSeq"/>
        </authorList>
    </citation>
    <scope>IDENTIFICATION</scope>
</reference>